<dbReference type="InterPro" id="IPR014347">
    <property type="entry name" value="Tautomerase/MIF_sf"/>
</dbReference>
<dbReference type="SUPFAM" id="SSF55331">
    <property type="entry name" value="Tautomerase/MIF"/>
    <property type="match status" value="1"/>
</dbReference>
<evidence type="ECO:0000313" key="2">
    <source>
        <dbReference type="Proteomes" id="UP000229044"/>
    </source>
</evidence>
<dbReference type="OrthoDB" id="9804765at2"/>
<dbReference type="AlphaFoldDB" id="A0A2G1VGF2"/>
<gene>
    <name evidence="1" type="ORF">CLH62_09775</name>
</gene>
<name>A0A2G1VGF2_9GAMM</name>
<protein>
    <submittedName>
        <fullName evidence="1">4-oxalocrotonate tautomerase</fullName>
    </submittedName>
</protein>
<keyword evidence="2" id="KW-1185">Reference proteome</keyword>
<evidence type="ECO:0000313" key="1">
    <source>
        <dbReference type="EMBL" id="PHQ25877.1"/>
    </source>
</evidence>
<proteinExistence type="predicted"/>
<dbReference type="RefSeq" id="WP_099617975.1">
    <property type="nucleotide sequence ID" value="NZ_KZ319340.1"/>
</dbReference>
<dbReference type="EMBL" id="NTFI01000002">
    <property type="protein sequence ID" value="PHQ25877.1"/>
    <property type="molecule type" value="Genomic_DNA"/>
</dbReference>
<comment type="caution">
    <text evidence="1">The sequence shown here is derived from an EMBL/GenBank/DDBJ whole genome shotgun (WGS) entry which is preliminary data.</text>
</comment>
<dbReference type="Proteomes" id="UP000229044">
    <property type="component" value="Unassembled WGS sequence"/>
</dbReference>
<accession>A0A2G1VGF2</accession>
<reference evidence="1 2" key="1">
    <citation type="submission" date="2017-09" db="EMBL/GenBank/DDBJ databases">
        <title>The draft genome sequences of Marinobacter guineae M3B.</title>
        <authorList>
            <person name="Cao J."/>
        </authorList>
    </citation>
    <scope>NUCLEOTIDE SEQUENCE [LARGE SCALE GENOMIC DNA]</scope>
    <source>
        <strain evidence="1 2">M3B</strain>
    </source>
</reference>
<sequence>MPVVKFHVSGLRQPDSVVETFLIRASEIYARILECPLDRVRAFYVPHEDNAVATSGQVPGPHSVFFEFIVLEGRSLEQRQKIAREFSELIERVLEVDVDVVRGRCIRVEPEDWCIGGVFASELRKSEIEQRKNPGRR</sequence>
<dbReference type="Gene3D" id="3.30.429.10">
    <property type="entry name" value="Macrophage Migration Inhibitory Factor"/>
    <property type="match status" value="1"/>
</dbReference>
<organism evidence="1 2">
    <name type="scientific">Marinobacter guineae</name>
    <dbReference type="NCBI Taxonomy" id="432303"/>
    <lineage>
        <taxon>Bacteria</taxon>
        <taxon>Pseudomonadati</taxon>
        <taxon>Pseudomonadota</taxon>
        <taxon>Gammaproteobacteria</taxon>
        <taxon>Pseudomonadales</taxon>
        <taxon>Marinobacteraceae</taxon>
        <taxon>Marinobacter</taxon>
    </lineage>
</organism>